<protein>
    <submittedName>
        <fullName evidence="5">GntR family transcriptional regulator</fullName>
    </submittedName>
</protein>
<feature type="domain" description="HTH gntR-type" evidence="4">
    <location>
        <begin position="9"/>
        <end position="77"/>
    </location>
</feature>
<dbReference type="PANTHER" id="PTHR38445">
    <property type="entry name" value="HTH-TYPE TRANSCRIPTIONAL REPRESSOR YTRA"/>
    <property type="match status" value="1"/>
</dbReference>
<dbReference type="Gene3D" id="1.10.10.10">
    <property type="entry name" value="Winged helix-like DNA-binding domain superfamily/Winged helix DNA-binding domain"/>
    <property type="match status" value="1"/>
</dbReference>
<organism evidence="5 6">
    <name type="scientific">Alkalihalobacterium chitinilyticum</name>
    <dbReference type="NCBI Taxonomy" id="2980103"/>
    <lineage>
        <taxon>Bacteria</taxon>
        <taxon>Bacillati</taxon>
        <taxon>Bacillota</taxon>
        <taxon>Bacilli</taxon>
        <taxon>Bacillales</taxon>
        <taxon>Bacillaceae</taxon>
        <taxon>Alkalihalobacterium</taxon>
    </lineage>
</organism>
<dbReference type="PANTHER" id="PTHR38445:SF10">
    <property type="entry name" value="GNTR-FAMILY TRANSCRIPTIONAL REGULATOR"/>
    <property type="match status" value="1"/>
</dbReference>
<dbReference type="SUPFAM" id="SSF46785">
    <property type="entry name" value="Winged helix' DNA-binding domain"/>
    <property type="match status" value="1"/>
</dbReference>
<gene>
    <name evidence="5" type="ORF">N7Z68_20045</name>
</gene>
<proteinExistence type="predicted"/>
<keyword evidence="3" id="KW-0804">Transcription</keyword>
<dbReference type="InterPro" id="IPR000524">
    <property type="entry name" value="Tscrpt_reg_HTH_GntR"/>
</dbReference>
<reference evidence="5" key="1">
    <citation type="submission" date="2024-05" db="EMBL/GenBank/DDBJ databases">
        <title>Alkalihalobacillus sp. strain MEB203 novel alkaliphilic bacterium from Lonar Lake, India.</title>
        <authorList>
            <person name="Joshi A."/>
            <person name="Thite S."/>
            <person name="Mengade P."/>
        </authorList>
    </citation>
    <scope>NUCLEOTIDE SEQUENCE</scope>
    <source>
        <strain evidence="5">MEB 203</strain>
    </source>
</reference>
<name>A0ABT5VJK8_9BACI</name>
<dbReference type="InterPro" id="IPR036390">
    <property type="entry name" value="WH_DNA-bd_sf"/>
</dbReference>
<keyword evidence="2" id="KW-0238">DNA-binding</keyword>
<dbReference type="PROSITE" id="PS50949">
    <property type="entry name" value="HTH_GNTR"/>
    <property type="match status" value="1"/>
</dbReference>
<dbReference type="EMBL" id="JAOTPO010000018">
    <property type="protein sequence ID" value="MDE5415643.1"/>
    <property type="molecule type" value="Genomic_DNA"/>
</dbReference>
<keyword evidence="1" id="KW-0805">Transcription regulation</keyword>
<dbReference type="SMART" id="SM00345">
    <property type="entry name" value="HTH_GNTR"/>
    <property type="match status" value="1"/>
</dbReference>
<evidence type="ECO:0000313" key="5">
    <source>
        <dbReference type="EMBL" id="MDE5415643.1"/>
    </source>
</evidence>
<dbReference type="Pfam" id="PF00392">
    <property type="entry name" value="GntR"/>
    <property type="match status" value="1"/>
</dbReference>
<dbReference type="Proteomes" id="UP001148125">
    <property type="component" value="Unassembled WGS sequence"/>
</dbReference>
<comment type="caution">
    <text evidence="5">The sequence shown here is derived from an EMBL/GenBank/DDBJ whole genome shotgun (WGS) entry which is preliminary data.</text>
</comment>
<evidence type="ECO:0000256" key="3">
    <source>
        <dbReference type="ARBA" id="ARBA00023163"/>
    </source>
</evidence>
<sequence>MESNLKEDKPIYQQIAEKIESSILDGTIKEGDRVPSTNEFAKFYQINPATAAKGINQLVDQEIVYKKRGIGMFVAEGARQIILGKRKQDFYKDYIVPLKNEADKLGITVSELKDLLERGETQ</sequence>
<dbReference type="CDD" id="cd07377">
    <property type="entry name" value="WHTH_GntR"/>
    <property type="match status" value="1"/>
</dbReference>
<dbReference type="InterPro" id="IPR036388">
    <property type="entry name" value="WH-like_DNA-bd_sf"/>
</dbReference>
<evidence type="ECO:0000256" key="2">
    <source>
        <dbReference type="ARBA" id="ARBA00023125"/>
    </source>
</evidence>
<keyword evidence="6" id="KW-1185">Reference proteome</keyword>
<accession>A0ABT5VJK8</accession>
<evidence type="ECO:0000313" key="6">
    <source>
        <dbReference type="Proteomes" id="UP001148125"/>
    </source>
</evidence>
<evidence type="ECO:0000256" key="1">
    <source>
        <dbReference type="ARBA" id="ARBA00023015"/>
    </source>
</evidence>
<evidence type="ECO:0000259" key="4">
    <source>
        <dbReference type="PROSITE" id="PS50949"/>
    </source>
</evidence>
<dbReference type="RefSeq" id="WP_275120244.1">
    <property type="nucleotide sequence ID" value="NZ_JAOTPO010000018.1"/>
</dbReference>